<organism evidence="2 3">
    <name type="scientific">Micromonospora deserti</name>
    <dbReference type="NCBI Taxonomy" id="2070366"/>
    <lineage>
        <taxon>Bacteria</taxon>
        <taxon>Bacillati</taxon>
        <taxon>Actinomycetota</taxon>
        <taxon>Actinomycetes</taxon>
        <taxon>Micromonosporales</taxon>
        <taxon>Micromonosporaceae</taxon>
        <taxon>Micromonospora</taxon>
    </lineage>
</organism>
<evidence type="ECO:0000256" key="1">
    <source>
        <dbReference type="SAM" id="MobiDB-lite"/>
    </source>
</evidence>
<gene>
    <name evidence="2" type="ORF">C1I99_18705</name>
</gene>
<dbReference type="Proteomes" id="UP000248749">
    <property type="component" value="Unassembled WGS sequence"/>
</dbReference>
<proteinExistence type="predicted"/>
<dbReference type="OrthoDB" id="3382229at2"/>
<dbReference type="AlphaFoldDB" id="A0A2W2C6D0"/>
<evidence type="ECO:0000313" key="2">
    <source>
        <dbReference type="EMBL" id="PZF94961.1"/>
    </source>
</evidence>
<comment type="caution">
    <text evidence="2">The sequence shown here is derived from an EMBL/GenBank/DDBJ whole genome shotgun (WGS) entry which is preliminary data.</text>
</comment>
<feature type="region of interest" description="Disordered" evidence="1">
    <location>
        <begin position="65"/>
        <end position="98"/>
    </location>
</feature>
<accession>A0A2W2C6D0</accession>
<dbReference type="RefSeq" id="WP_111135517.1">
    <property type="nucleotide sequence ID" value="NZ_POUB01000133.1"/>
</dbReference>
<name>A0A2W2C6D0_9ACTN</name>
<reference evidence="2 3" key="1">
    <citation type="submission" date="2018-01" db="EMBL/GenBank/DDBJ databases">
        <title>Draft genome sequence of Salinispora sp. 13K206.</title>
        <authorList>
            <person name="Sahin N."/>
            <person name="Saygin H."/>
            <person name="Ay H."/>
        </authorList>
    </citation>
    <scope>NUCLEOTIDE SEQUENCE [LARGE SCALE GENOMIC DNA]</scope>
    <source>
        <strain evidence="2 3">13K206</strain>
    </source>
</reference>
<keyword evidence="3" id="KW-1185">Reference proteome</keyword>
<sequence length="226" mass="22704">MNGEWAHPGPAGAGEPRVRADQTPTGAEGPPAGDRLAGGLLGVVALVAVAAGGWWWQANAPATGPVAGAPSAAPQTGDGFVPGSSARGASFRVDPRTGAAFRVDPRDRVRIDPGTGGEAAGGRRGGLDSFADTIWRERATLTAQDGVFRQAGGGYGARYLLQYRCWGPGELLVVIVGGRSAAPLTSGCDGSVTSTEVTGVGRPVEVGLSTAGAEPVRVEAQLVALP</sequence>
<feature type="region of interest" description="Disordered" evidence="1">
    <location>
        <begin position="1"/>
        <end position="33"/>
    </location>
</feature>
<dbReference type="EMBL" id="POUB01000133">
    <property type="protein sequence ID" value="PZF94961.1"/>
    <property type="molecule type" value="Genomic_DNA"/>
</dbReference>
<protein>
    <submittedName>
        <fullName evidence="2">Uncharacterized protein</fullName>
    </submittedName>
</protein>
<evidence type="ECO:0000313" key="3">
    <source>
        <dbReference type="Proteomes" id="UP000248749"/>
    </source>
</evidence>